<evidence type="ECO:0000313" key="2">
    <source>
        <dbReference type="Proteomes" id="UP000027153"/>
    </source>
</evidence>
<organism evidence="1 2">
    <name type="scientific">Candidatus Methanoperedens nitratireducens</name>
    <dbReference type="NCBI Taxonomy" id="1392998"/>
    <lineage>
        <taxon>Archaea</taxon>
        <taxon>Methanobacteriati</taxon>
        <taxon>Methanobacteriota</taxon>
        <taxon>Stenosarchaea group</taxon>
        <taxon>Methanomicrobia</taxon>
        <taxon>Methanosarcinales</taxon>
        <taxon>ANME-2 cluster</taxon>
        <taxon>Candidatus Methanoperedentaceae</taxon>
        <taxon>Candidatus Methanoperedens</taxon>
    </lineage>
</organism>
<gene>
    <name evidence="1" type="ORF">ANME2D_00845</name>
</gene>
<reference evidence="1 2" key="1">
    <citation type="journal article" date="2013" name="Nature">
        <title>Anaerobic oxidation of methane coupled to nitrate reduction in a novel archaeal lineage.</title>
        <authorList>
            <person name="Haroon M.F."/>
            <person name="Hu S."/>
            <person name="Shi Y."/>
            <person name="Imelfort M."/>
            <person name="Keller J."/>
            <person name="Hugenholtz P."/>
            <person name="Yuan Z."/>
            <person name="Tyson G.W."/>
        </authorList>
    </citation>
    <scope>NUCLEOTIDE SEQUENCE [LARGE SCALE GENOMIC DNA]</scope>
    <source>
        <strain evidence="1 2">ANME-2d</strain>
    </source>
</reference>
<dbReference type="EMBL" id="JMIY01000002">
    <property type="protein sequence ID" value="KCZ72418.1"/>
    <property type="molecule type" value="Genomic_DNA"/>
</dbReference>
<accession>A0A062V7B2</accession>
<comment type="caution">
    <text evidence="1">The sequence shown here is derived from an EMBL/GenBank/DDBJ whole genome shotgun (WGS) entry which is preliminary data.</text>
</comment>
<dbReference type="RefSeq" id="WP_081810124.1">
    <property type="nucleotide sequence ID" value="NZ_JMIY01000002.1"/>
</dbReference>
<keyword evidence="2" id="KW-1185">Reference proteome</keyword>
<name>A0A062V7B2_9EURY</name>
<dbReference type="AlphaFoldDB" id="A0A062V7B2"/>
<evidence type="ECO:0000313" key="1">
    <source>
        <dbReference type="EMBL" id="KCZ72418.1"/>
    </source>
</evidence>
<dbReference type="Pfam" id="PF10133">
    <property type="entry name" value="CooT"/>
    <property type="match status" value="1"/>
</dbReference>
<protein>
    <submittedName>
        <fullName evidence="1">Putative RNA-binding protein</fullName>
    </submittedName>
</protein>
<sequence length="57" mass="6420">MCELKVIFKGNTIMEDVVRITADRDSIKLYGILGDIKTIPGRIIDVNLTKQEAIIDE</sequence>
<dbReference type="InterPro" id="IPR019300">
    <property type="entry name" value="CooT"/>
</dbReference>
<dbReference type="Proteomes" id="UP000027153">
    <property type="component" value="Unassembled WGS sequence"/>
</dbReference>
<proteinExistence type="predicted"/>